<dbReference type="EMBL" id="JAMDHA010000051">
    <property type="protein sequence ID" value="MDD1011567.1"/>
    <property type="molecule type" value="Genomic_DNA"/>
</dbReference>
<keyword evidence="2" id="KW-1185">Reference proteome</keyword>
<organism evidence="1 2">
    <name type="scientific">Pseudomonas shahriarae</name>
    <dbReference type="NCBI Taxonomy" id="2745512"/>
    <lineage>
        <taxon>Bacteria</taxon>
        <taxon>Pseudomonadati</taxon>
        <taxon>Pseudomonadota</taxon>
        <taxon>Gammaproteobacteria</taxon>
        <taxon>Pseudomonadales</taxon>
        <taxon>Pseudomonadaceae</taxon>
        <taxon>Pseudomonas</taxon>
    </lineage>
</organism>
<evidence type="ECO:0000313" key="1">
    <source>
        <dbReference type="EMBL" id="MDD1011567.1"/>
    </source>
</evidence>
<name>A0A9X4HFW7_9PSED</name>
<comment type="caution">
    <text evidence="1">The sequence shown here is derived from an EMBL/GenBank/DDBJ whole genome shotgun (WGS) entry which is preliminary data.</text>
</comment>
<dbReference type="Proteomes" id="UP001148185">
    <property type="component" value="Unassembled WGS sequence"/>
</dbReference>
<sequence length="66" mass="7250">MSLQQAQIDALESLLIALIKNNQMSTETSKVFTDAHSRVMSENGPSGTTQKTDAASYLEHLKTVLR</sequence>
<protein>
    <submittedName>
        <fullName evidence="1">Uncharacterized protein</fullName>
    </submittedName>
</protein>
<dbReference type="RefSeq" id="WP_273878438.1">
    <property type="nucleotide sequence ID" value="NZ_JAMDHA010000051.1"/>
</dbReference>
<accession>A0A9X4HFW7</accession>
<gene>
    <name evidence="1" type="ORF">M5G27_29335</name>
</gene>
<reference evidence="1 2" key="1">
    <citation type="submission" date="2022-05" db="EMBL/GenBank/DDBJ databases">
        <title>Novel Pseudomonas spp. Isolated from a Rainbow Trout Aquaculture Facility.</title>
        <authorList>
            <person name="Testerman T."/>
            <person name="Graf J."/>
        </authorList>
    </citation>
    <scope>NUCLEOTIDE SEQUENCE [LARGE SCALE GENOMIC DNA]</scope>
    <source>
        <strain evidence="1 2">ID1042</strain>
    </source>
</reference>
<evidence type="ECO:0000313" key="2">
    <source>
        <dbReference type="Proteomes" id="UP001148185"/>
    </source>
</evidence>
<proteinExistence type="predicted"/>
<dbReference type="AlphaFoldDB" id="A0A9X4HFW7"/>